<proteinExistence type="predicted"/>
<organism evidence="1 2">
    <name type="scientific">Saccharibacillus sacchari</name>
    <dbReference type="NCBI Taxonomy" id="456493"/>
    <lineage>
        <taxon>Bacteria</taxon>
        <taxon>Bacillati</taxon>
        <taxon>Bacillota</taxon>
        <taxon>Bacilli</taxon>
        <taxon>Bacillales</taxon>
        <taxon>Paenibacillaceae</taxon>
        <taxon>Saccharibacillus</taxon>
    </lineage>
</organism>
<keyword evidence="2" id="KW-1185">Reference proteome</keyword>
<comment type="caution">
    <text evidence="1">The sequence shown here is derived from an EMBL/GenBank/DDBJ whole genome shotgun (WGS) entry which is preliminary data.</text>
</comment>
<dbReference type="EMBL" id="JBBKAR010000016">
    <property type="protein sequence ID" value="MEJ8303326.1"/>
    <property type="molecule type" value="Genomic_DNA"/>
</dbReference>
<accession>A0ACC6P8T2</accession>
<reference evidence="1" key="1">
    <citation type="submission" date="2024-03" db="EMBL/GenBank/DDBJ databases">
        <title>Whole genome sequecning of epiphytes from Marcgravia umbellata leaves.</title>
        <authorList>
            <person name="Kumar G."/>
            <person name="Savka M.A."/>
        </authorList>
    </citation>
    <scope>NUCLEOTIDE SEQUENCE</scope>
    <source>
        <strain evidence="1">RIT_BL5</strain>
    </source>
</reference>
<sequence>MKKKTAAALIGTGMFFSMGVGAFAASNLQPIQAFLNTGLKIQVNGQSFTSSSAPITYNSTTYLPLRSVADALDVPVRYDAAKGLVQLGEQTQGVSIAAGFSDMYHTKEPAKTTYAGKDYKEVYYNDGDGDREGSFMLHPNKKYATLVLQAAALDKDITKFVVLDSDTRKELKSTSIARGEGLKTITVNISGSKELYVYGELKDGGKLFVPLTTSYYK</sequence>
<evidence type="ECO:0000313" key="1">
    <source>
        <dbReference type="EMBL" id="MEJ8303326.1"/>
    </source>
</evidence>
<name>A0ACC6P8T2_9BACL</name>
<gene>
    <name evidence="1" type="ORF">WKI47_05270</name>
</gene>
<protein>
    <submittedName>
        <fullName evidence="1">Stalk domain-containing protein</fullName>
    </submittedName>
</protein>
<evidence type="ECO:0000313" key="2">
    <source>
        <dbReference type="Proteomes" id="UP001380953"/>
    </source>
</evidence>
<dbReference type="Proteomes" id="UP001380953">
    <property type="component" value="Unassembled WGS sequence"/>
</dbReference>